<dbReference type="AlphaFoldDB" id="X1B0M9"/>
<reference evidence="1" key="1">
    <citation type="journal article" date="2014" name="Front. Microbiol.">
        <title>High frequency of phylogenetically diverse reductive dehalogenase-homologous genes in deep subseafloor sedimentary metagenomes.</title>
        <authorList>
            <person name="Kawai M."/>
            <person name="Futagami T."/>
            <person name="Toyoda A."/>
            <person name="Takaki Y."/>
            <person name="Nishi S."/>
            <person name="Hori S."/>
            <person name="Arai W."/>
            <person name="Tsubouchi T."/>
            <person name="Morono Y."/>
            <person name="Uchiyama I."/>
            <person name="Ito T."/>
            <person name="Fujiyama A."/>
            <person name="Inagaki F."/>
            <person name="Takami H."/>
        </authorList>
    </citation>
    <scope>NUCLEOTIDE SEQUENCE</scope>
    <source>
        <strain evidence="1">Expedition CK06-06</strain>
    </source>
</reference>
<proteinExistence type="predicted"/>
<organism evidence="1">
    <name type="scientific">marine sediment metagenome</name>
    <dbReference type="NCBI Taxonomy" id="412755"/>
    <lineage>
        <taxon>unclassified sequences</taxon>
        <taxon>metagenomes</taxon>
        <taxon>ecological metagenomes</taxon>
    </lineage>
</organism>
<evidence type="ECO:0000313" key="1">
    <source>
        <dbReference type="EMBL" id="GAG74922.1"/>
    </source>
</evidence>
<accession>X1B0M9</accession>
<dbReference type="Pfam" id="PF13289">
    <property type="entry name" value="SIR2_2"/>
    <property type="match status" value="1"/>
</dbReference>
<dbReference type="InterPro" id="IPR029035">
    <property type="entry name" value="DHS-like_NAD/FAD-binding_dom"/>
</dbReference>
<name>X1B0M9_9ZZZZ</name>
<dbReference type="Gene3D" id="3.40.50.1220">
    <property type="entry name" value="TPP-binding domain"/>
    <property type="match status" value="1"/>
</dbReference>
<gene>
    <name evidence="1" type="ORF">S01H4_34735</name>
</gene>
<dbReference type="EMBL" id="BART01018395">
    <property type="protein sequence ID" value="GAG74922.1"/>
    <property type="molecule type" value="Genomic_DNA"/>
</dbReference>
<sequence length="236" mass="26684">MKNNLSSIKKSNLKIIELLSEEEKLTFLVGAGASVDSPSQLPAASEVIKALIKFSCSKSEINKILKIQDLPFEILAGIILESFDDVKFLDFYQESDKPNLEHFVLAEMIKKGAFIITANFDFLLENALLQSDIPKKKIIPVITEKDYERFSDPEKLYRNGKFPVYKIHGSPKNIITGEDTKKSFANTLRLIGVNQTRNNIIQLEPYKAQFLEKTSSERTLIIIGYSGKNDYDLIST</sequence>
<comment type="caution">
    <text evidence="1">The sequence shown here is derived from an EMBL/GenBank/DDBJ whole genome shotgun (WGS) entry which is preliminary data.</text>
</comment>
<protein>
    <submittedName>
        <fullName evidence="1">Uncharacterized protein</fullName>
    </submittedName>
</protein>
<dbReference type="SUPFAM" id="SSF52467">
    <property type="entry name" value="DHS-like NAD/FAD-binding domain"/>
    <property type="match status" value="1"/>
</dbReference>
<feature type="non-terminal residue" evidence="1">
    <location>
        <position position="236"/>
    </location>
</feature>